<dbReference type="UniPathway" id="UPA00109">
    <property type="reaction ID" value="UER00189"/>
</dbReference>
<evidence type="ECO:0000313" key="11">
    <source>
        <dbReference type="EMBL" id="TDY42611.1"/>
    </source>
</evidence>
<comment type="catalytic activity">
    <reaction evidence="9 10">
        <text>D-glyceraldehyde 3-phosphate = dihydroxyacetone phosphate</text>
        <dbReference type="Rhea" id="RHEA:18585"/>
        <dbReference type="ChEBI" id="CHEBI:57642"/>
        <dbReference type="ChEBI" id="CHEBI:59776"/>
        <dbReference type="EC" id="5.3.1.1"/>
    </reaction>
</comment>
<dbReference type="GO" id="GO:0046166">
    <property type="term" value="P:glyceraldehyde-3-phosphate biosynthetic process"/>
    <property type="evidence" value="ECO:0007669"/>
    <property type="project" value="TreeGrafter"/>
</dbReference>
<comment type="caution">
    <text evidence="11">The sequence shown here is derived from an EMBL/GenBank/DDBJ whole genome shotgun (WGS) entry which is preliminary data.</text>
</comment>
<dbReference type="GO" id="GO:0005829">
    <property type="term" value="C:cytosol"/>
    <property type="evidence" value="ECO:0007669"/>
    <property type="project" value="TreeGrafter"/>
</dbReference>
<evidence type="ECO:0000256" key="1">
    <source>
        <dbReference type="ARBA" id="ARBA00004680"/>
    </source>
</evidence>
<dbReference type="Gene3D" id="3.20.20.70">
    <property type="entry name" value="Aldolase class I"/>
    <property type="match status" value="1"/>
</dbReference>
<keyword evidence="7 9" id="KW-0324">Glycolysis</keyword>
<comment type="subcellular location">
    <subcellularLocation>
        <location evidence="9 10">Cytoplasm</location>
    </subcellularLocation>
</comment>
<evidence type="ECO:0000256" key="2">
    <source>
        <dbReference type="ARBA" id="ARBA00007422"/>
    </source>
</evidence>
<dbReference type="Pfam" id="PF00121">
    <property type="entry name" value="TIM"/>
    <property type="match status" value="1"/>
</dbReference>
<dbReference type="NCBIfam" id="TIGR00419">
    <property type="entry name" value="tim"/>
    <property type="match status" value="1"/>
</dbReference>
<dbReference type="GO" id="GO:0006094">
    <property type="term" value="P:gluconeogenesis"/>
    <property type="evidence" value="ECO:0007669"/>
    <property type="project" value="UniProtKB-UniRule"/>
</dbReference>
<dbReference type="AlphaFoldDB" id="A0A4R8LHE1"/>
<evidence type="ECO:0000256" key="9">
    <source>
        <dbReference type="HAMAP-Rule" id="MF_00147"/>
    </source>
</evidence>
<evidence type="ECO:0000256" key="10">
    <source>
        <dbReference type="RuleBase" id="RU363013"/>
    </source>
</evidence>
<evidence type="ECO:0000256" key="6">
    <source>
        <dbReference type="ARBA" id="ARBA00022490"/>
    </source>
</evidence>
<dbReference type="PROSITE" id="PS51440">
    <property type="entry name" value="TIM_2"/>
    <property type="match status" value="1"/>
</dbReference>
<feature type="binding site" evidence="9">
    <location>
        <position position="174"/>
    </location>
    <ligand>
        <name>substrate</name>
    </ligand>
</feature>
<keyword evidence="8 9" id="KW-0413">Isomerase</keyword>
<dbReference type="InterPro" id="IPR022896">
    <property type="entry name" value="TrioseP_Isoase_bac/euk"/>
</dbReference>
<dbReference type="InterPro" id="IPR020861">
    <property type="entry name" value="Triosephosphate_isomerase_AS"/>
</dbReference>
<name>A0A4R8LHE1_9BACL</name>
<dbReference type="UniPathway" id="UPA00138"/>
<dbReference type="CDD" id="cd00311">
    <property type="entry name" value="TIM"/>
    <property type="match status" value="1"/>
</dbReference>
<dbReference type="SUPFAM" id="SSF51351">
    <property type="entry name" value="Triosephosphate isomerase (TIM)"/>
    <property type="match status" value="1"/>
</dbReference>
<organism evidence="11 12">
    <name type="scientific">Alicyclobacillus sacchari</name>
    <dbReference type="NCBI Taxonomy" id="392010"/>
    <lineage>
        <taxon>Bacteria</taxon>
        <taxon>Bacillati</taxon>
        <taxon>Bacillota</taxon>
        <taxon>Bacilli</taxon>
        <taxon>Bacillales</taxon>
        <taxon>Alicyclobacillaceae</taxon>
        <taxon>Alicyclobacillus</taxon>
    </lineage>
</organism>
<comment type="subunit">
    <text evidence="9 10">Homodimer.</text>
</comment>
<dbReference type="PROSITE" id="PS00171">
    <property type="entry name" value="TIM_1"/>
    <property type="match status" value="1"/>
</dbReference>
<sequence>MARTPLLMGNWKMYKTVAEARSFAESLGQHSAKLADGIEYAICAPYTALHVLRVMLPANVSIGAQNVYPEKEGAYTGEIAPGMLAEFGTRYVLAGHSERRMLFNESDQMVNHKVRAIVEAGMVPVLCVGENSSQKQDGITKEVVTGQVQKGLDGLSADQVVGAVIAYEPVWAIGSGKTATPEDAQYVASEIRALVADLFGEDAAASVRILYGGSVKPDNVASFVREADIDGALVGGASLDPTSFIEMAQALKEVV</sequence>
<dbReference type="InterPro" id="IPR013785">
    <property type="entry name" value="Aldolase_TIM"/>
</dbReference>
<dbReference type="InterPro" id="IPR035990">
    <property type="entry name" value="TIM_sf"/>
</dbReference>
<feature type="active site" description="Electrophile" evidence="9">
    <location>
        <position position="96"/>
    </location>
</feature>
<feature type="binding site" evidence="9">
    <location>
        <begin position="235"/>
        <end position="236"/>
    </location>
    <ligand>
        <name>substrate</name>
    </ligand>
</feature>
<dbReference type="Proteomes" id="UP000294581">
    <property type="component" value="Unassembled WGS sequence"/>
</dbReference>
<dbReference type="EC" id="5.3.1.1" evidence="3 9"/>
<dbReference type="GO" id="GO:0004807">
    <property type="term" value="F:triose-phosphate isomerase activity"/>
    <property type="evidence" value="ECO:0007669"/>
    <property type="project" value="UniProtKB-UniRule"/>
</dbReference>
<evidence type="ECO:0000256" key="4">
    <source>
        <dbReference type="ARBA" id="ARBA00019397"/>
    </source>
</evidence>
<proteinExistence type="inferred from homology"/>
<dbReference type="FunFam" id="3.20.20.70:FF:000016">
    <property type="entry name" value="Triosephosphate isomerase"/>
    <property type="match status" value="1"/>
</dbReference>
<comment type="similarity">
    <text evidence="2 9 10">Belongs to the triosephosphate isomerase family.</text>
</comment>
<comment type="pathway">
    <text evidence="1 9 10">Carbohydrate degradation; glycolysis; D-glyceraldehyde 3-phosphate from glycerone phosphate: step 1/1.</text>
</comment>
<evidence type="ECO:0000256" key="3">
    <source>
        <dbReference type="ARBA" id="ARBA00011940"/>
    </source>
</evidence>
<keyword evidence="5 9" id="KW-0312">Gluconeogenesis</keyword>
<dbReference type="InterPro" id="IPR000652">
    <property type="entry name" value="Triosephosphate_isomerase"/>
</dbReference>
<evidence type="ECO:0000256" key="8">
    <source>
        <dbReference type="ARBA" id="ARBA00023235"/>
    </source>
</evidence>
<accession>A0A4R8LHE1</accession>
<comment type="function">
    <text evidence="9">Involved in the gluconeogenesis. Catalyzes stereospecifically the conversion of dihydroxyacetone phosphate (DHAP) to D-glyceraldehyde-3-phosphate (G3P).</text>
</comment>
<dbReference type="PANTHER" id="PTHR21139">
    <property type="entry name" value="TRIOSEPHOSPHATE ISOMERASE"/>
    <property type="match status" value="1"/>
</dbReference>
<evidence type="ECO:0000256" key="7">
    <source>
        <dbReference type="ARBA" id="ARBA00023152"/>
    </source>
</evidence>
<keyword evidence="6 9" id="KW-0963">Cytoplasm</keyword>
<feature type="binding site" evidence="9">
    <location>
        <position position="214"/>
    </location>
    <ligand>
        <name>substrate</name>
    </ligand>
</feature>
<keyword evidence="12" id="KW-1185">Reference proteome</keyword>
<dbReference type="RefSeq" id="WP_134160730.1">
    <property type="nucleotide sequence ID" value="NZ_SORF01000014.1"/>
</dbReference>
<reference evidence="11 12" key="1">
    <citation type="submission" date="2019-03" db="EMBL/GenBank/DDBJ databases">
        <title>Genomic Encyclopedia of Type Strains, Phase IV (KMG-IV): sequencing the most valuable type-strain genomes for metagenomic binning, comparative biology and taxonomic classification.</title>
        <authorList>
            <person name="Goeker M."/>
        </authorList>
    </citation>
    <scope>NUCLEOTIDE SEQUENCE [LARGE SCALE GENOMIC DNA]</scope>
    <source>
        <strain evidence="11 12">DSM 17974</strain>
    </source>
</reference>
<dbReference type="PANTHER" id="PTHR21139:SF42">
    <property type="entry name" value="TRIOSEPHOSPHATE ISOMERASE"/>
    <property type="match status" value="1"/>
</dbReference>
<protein>
    <recommendedName>
        <fullName evidence="4 9">Triosephosphate isomerase</fullName>
        <shortName evidence="9">TIM</shortName>
        <shortName evidence="9">TPI</shortName>
        <ecNumber evidence="3 9">5.3.1.1</ecNumber>
    </recommendedName>
    <alternativeName>
        <fullName evidence="9">Triose-phosphate isomerase</fullName>
    </alternativeName>
</protein>
<dbReference type="HAMAP" id="MF_00147_B">
    <property type="entry name" value="TIM_B"/>
    <property type="match status" value="1"/>
</dbReference>
<feature type="active site" description="Proton acceptor" evidence="9">
    <location>
        <position position="168"/>
    </location>
</feature>
<evidence type="ECO:0000313" key="12">
    <source>
        <dbReference type="Proteomes" id="UP000294581"/>
    </source>
</evidence>
<dbReference type="EMBL" id="SORF01000014">
    <property type="protein sequence ID" value="TDY42611.1"/>
    <property type="molecule type" value="Genomic_DNA"/>
</dbReference>
<comment type="pathway">
    <text evidence="9 10">Carbohydrate biosynthesis; gluconeogenesis.</text>
</comment>
<gene>
    <name evidence="9" type="primary">tpiA</name>
    <name evidence="11" type="ORF">C7445_11444</name>
</gene>
<dbReference type="GO" id="GO:0006096">
    <property type="term" value="P:glycolytic process"/>
    <property type="evidence" value="ECO:0007669"/>
    <property type="project" value="UniProtKB-UniRule"/>
</dbReference>
<dbReference type="GO" id="GO:0019563">
    <property type="term" value="P:glycerol catabolic process"/>
    <property type="evidence" value="ECO:0007669"/>
    <property type="project" value="TreeGrafter"/>
</dbReference>
<evidence type="ECO:0000256" key="5">
    <source>
        <dbReference type="ARBA" id="ARBA00022432"/>
    </source>
</evidence>
<dbReference type="OrthoDB" id="9809429at2"/>
<feature type="binding site" evidence="9">
    <location>
        <begin position="10"/>
        <end position="12"/>
    </location>
    <ligand>
        <name>substrate</name>
    </ligand>
</feature>